<accession>A0A494ZR71</accession>
<organism evidence="1 2">
    <name type="scientific">Oceanobacillus halophilus</name>
    <dbReference type="NCBI Taxonomy" id="930130"/>
    <lineage>
        <taxon>Bacteria</taxon>
        <taxon>Bacillati</taxon>
        <taxon>Bacillota</taxon>
        <taxon>Bacilli</taxon>
        <taxon>Bacillales</taxon>
        <taxon>Bacillaceae</taxon>
        <taxon>Oceanobacillus</taxon>
    </lineage>
</organism>
<proteinExistence type="predicted"/>
<dbReference type="EMBL" id="RBZP01000034">
    <property type="protein sequence ID" value="RKQ28180.1"/>
    <property type="molecule type" value="Genomic_DNA"/>
</dbReference>
<name>A0A494ZR71_9BACI</name>
<evidence type="ECO:0000313" key="2">
    <source>
        <dbReference type="Proteomes" id="UP000269301"/>
    </source>
</evidence>
<gene>
    <name evidence="1" type="ORF">D8M06_19175</name>
</gene>
<dbReference type="OrthoDB" id="2939047at2"/>
<reference evidence="1 2" key="1">
    <citation type="journal article" date="2016" name="Int. J. Syst. Evol. Microbiol.">
        <title>Oceanobacillus halophilus sp. nov., a novel moderately halophilic bacterium from a hypersaline lake.</title>
        <authorList>
            <person name="Amoozegar M.A."/>
            <person name="Bagheri M."/>
            <person name="Makhdoumi A."/>
            <person name="Nikou M.M."/>
            <person name="Fazeli S.A.S."/>
            <person name="Schumann P."/>
            <person name="Sproer C."/>
            <person name="Sanchez-Porro C."/>
            <person name="Ventosa A."/>
        </authorList>
    </citation>
    <scope>NUCLEOTIDE SEQUENCE [LARGE SCALE GENOMIC DNA]</scope>
    <source>
        <strain evidence="1 2">DSM 23996</strain>
    </source>
</reference>
<dbReference type="Proteomes" id="UP000269301">
    <property type="component" value="Unassembled WGS sequence"/>
</dbReference>
<dbReference type="RefSeq" id="WP_121206189.1">
    <property type="nucleotide sequence ID" value="NZ_RBZP01000034.1"/>
</dbReference>
<keyword evidence="2" id="KW-1185">Reference proteome</keyword>
<protein>
    <submittedName>
        <fullName evidence="1">Uncharacterized protein</fullName>
    </submittedName>
</protein>
<sequence>MCNINFIKQGLYVQNLPIYEADIPYIQDMLHTIQQAQLALEAFPHLHDEVPITIVDKGLIR</sequence>
<comment type="caution">
    <text evidence="1">The sequence shown here is derived from an EMBL/GenBank/DDBJ whole genome shotgun (WGS) entry which is preliminary data.</text>
</comment>
<dbReference type="AlphaFoldDB" id="A0A494ZR71"/>
<evidence type="ECO:0000313" key="1">
    <source>
        <dbReference type="EMBL" id="RKQ28180.1"/>
    </source>
</evidence>